<feature type="transmembrane region" description="Helical" evidence="2">
    <location>
        <begin position="222"/>
        <end position="243"/>
    </location>
</feature>
<evidence type="ECO:0000256" key="1">
    <source>
        <dbReference type="SAM" id="MobiDB-lite"/>
    </source>
</evidence>
<evidence type="ECO:0000313" key="4">
    <source>
        <dbReference type="Proteomes" id="UP001303001"/>
    </source>
</evidence>
<organism evidence="3 4">
    <name type="scientific">Micromonospora halotolerans</name>
    <dbReference type="NCBI Taxonomy" id="709879"/>
    <lineage>
        <taxon>Bacteria</taxon>
        <taxon>Bacillati</taxon>
        <taxon>Actinomycetota</taxon>
        <taxon>Actinomycetes</taxon>
        <taxon>Micromonosporales</taxon>
        <taxon>Micromonosporaceae</taxon>
        <taxon>Micromonospora</taxon>
    </lineage>
</organism>
<feature type="transmembrane region" description="Helical" evidence="2">
    <location>
        <begin position="27"/>
        <end position="49"/>
    </location>
</feature>
<feature type="transmembrane region" description="Helical" evidence="2">
    <location>
        <begin position="81"/>
        <end position="99"/>
    </location>
</feature>
<dbReference type="EMBL" id="CP134876">
    <property type="protein sequence ID" value="WNM41519.1"/>
    <property type="molecule type" value="Genomic_DNA"/>
</dbReference>
<dbReference type="Proteomes" id="UP001303001">
    <property type="component" value="Chromosome"/>
</dbReference>
<evidence type="ECO:0000256" key="2">
    <source>
        <dbReference type="SAM" id="Phobius"/>
    </source>
</evidence>
<feature type="transmembrane region" description="Helical" evidence="2">
    <location>
        <begin position="145"/>
        <end position="169"/>
    </location>
</feature>
<dbReference type="RefSeq" id="WP_313723433.1">
    <property type="nucleotide sequence ID" value="NZ_CP134876.1"/>
</dbReference>
<protein>
    <submittedName>
        <fullName evidence="3">Uncharacterized protein</fullName>
    </submittedName>
</protein>
<name>A0ABZ0A280_9ACTN</name>
<keyword evidence="2" id="KW-0472">Membrane</keyword>
<sequence>MKIISGPGRTPSGQSAPAALGRRHARAAATAIVGLIVLAAAHSMPWVAVRPGQSTDDLLLGRPPSGEVRTYALTDFPGSRASLYVGWVLLLVMLVAAWVRPRWRPGARLGAGVLGVALTLFAFLSGGDAVDASGFPRADHPQSEFLAGIWLAVAGTLLLAAAVPTLAAAPKAPVEARPTPAEPAPLSETAPATPPAPAFAPGPHRTATRPAQASWWRRPGPVIGVAAAVAAAAIVGTVVWYAVHARAGQDRDLGALVVAIPADSTPTTPAAVDDQVNITRILPLGEDFRSLMLVAAVRNTVQHAAGAAWTRPDSASVTVTLLQFDSVSAADQFQQSYVDLQPPAGGLGNLVEIPDVPGALTFTDEDRTEVRGVARRNEIIVLVSVGGGPPDAVTTVESLVREQYGRL</sequence>
<proteinExistence type="predicted"/>
<accession>A0ABZ0A280</accession>
<reference evidence="3 4" key="1">
    <citation type="submission" date="2023-09" db="EMBL/GenBank/DDBJ databases">
        <title>Micromonospora halotolerans DSM 45598 genome sequence.</title>
        <authorList>
            <person name="Mo P."/>
        </authorList>
    </citation>
    <scope>NUCLEOTIDE SEQUENCE [LARGE SCALE GENOMIC DNA]</scope>
    <source>
        <strain evidence="3 4">DSM 45598</strain>
    </source>
</reference>
<keyword evidence="4" id="KW-1185">Reference proteome</keyword>
<keyword evidence="2" id="KW-0812">Transmembrane</keyword>
<keyword evidence="2" id="KW-1133">Transmembrane helix</keyword>
<feature type="transmembrane region" description="Helical" evidence="2">
    <location>
        <begin position="106"/>
        <end position="125"/>
    </location>
</feature>
<evidence type="ECO:0000313" key="3">
    <source>
        <dbReference type="EMBL" id="WNM41519.1"/>
    </source>
</evidence>
<feature type="region of interest" description="Disordered" evidence="1">
    <location>
        <begin position="174"/>
        <end position="207"/>
    </location>
</feature>
<gene>
    <name evidence="3" type="ORF">RMN56_09320</name>
</gene>